<organism evidence="1 2">
    <name type="scientific">Potamilus streckersoni</name>
    <dbReference type="NCBI Taxonomy" id="2493646"/>
    <lineage>
        <taxon>Eukaryota</taxon>
        <taxon>Metazoa</taxon>
        <taxon>Spiralia</taxon>
        <taxon>Lophotrochozoa</taxon>
        <taxon>Mollusca</taxon>
        <taxon>Bivalvia</taxon>
        <taxon>Autobranchia</taxon>
        <taxon>Heteroconchia</taxon>
        <taxon>Palaeoheterodonta</taxon>
        <taxon>Unionida</taxon>
        <taxon>Unionoidea</taxon>
        <taxon>Unionidae</taxon>
        <taxon>Ambleminae</taxon>
        <taxon>Lampsilini</taxon>
        <taxon>Potamilus</taxon>
    </lineage>
</organism>
<dbReference type="AlphaFoldDB" id="A0AAE0TGV8"/>
<evidence type="ECO:0000313" key="1">
    <source>
        <dbReference type="EMBL" id="KAK3609655.1"/>
    </source>
</evidence>
<dbReference type="Proteomes" id="UP001195483">
    <property type="component" value="Unassembled WGS sequence"/>
</dbReference>
<evidence type="ECO:0000313" key="2">
    <source>
        <dbReference type="Proteomes" id="UP001195483"/>
    </source>
</evidence>
<protein>
    <submittedName>
        <fullName evidence="1">Uncharacterized protein</fullName>
    </submittedName>
</protein>
<accession>A0AAE0TGV8</accession>
<gene>
    <name evidence="1" type="ORF">CHS0354_035939</name>
</gene>
<comment type="caution">
    <text evidence="1">The sequence shown here is derived from an EMBL/GenBank/DDBJ whole genome shotgun (WGS) entry which is preliminary data.</text>
</comment>
<name>A0AAE0TGV8_9BIVA</name>
<proteinExistence type="predicted"/>
<reference evidence="1" key="2">
    <citation type="journal article" date="2021" name="Genome Biol. Evol.">
        <title>Developing a high-quality reference genome for a parasitic bivalve with doubly uniparental inheritance (Bivalvia: Unionida).</title>
        <authorList>
            <person name="Smith C.H."/>
        </authorList>
    </citation>
    <scope>NUCLEOTIDE SEQUENCE</scope>
    <source>
        <strain evidence="1">CHS0354</strain>
        <tissue evidence="1">Mantle</tissue>
    </source>
</reference>
<dbReference type="EMBL" id="JAEAOA010002099">
    <property type="protein sequence ID" value="KAK3609655.1"/>
    <property type="molecule type" value="Genomic_DNA"/>
</dbReference>
<reference evidence="1" key="3">
    <citation type="submission" date="2023-05" db="EMBL/GenBank/DDBJ databases">
        <authorList>
            <person name="Smith C.H."/>
        </authorList>
    </citation>
    <scope>NUCLEOTIDE SEQUENCE</scope>
    <source>
        <strain evidence="1">CHS0354</strain>
        <tissue evidence="1">Mantle</tissue>
    </source>
</reference>
<sequence>MSFKHLNLLLKLSEAFFWKFTLEFSLSSISTYHLARSLTDQVFGYKAHKLFPSTTRLADGSCQGSGFYPAFLKSGDPEYADEGVDLVIGQDENVGAGQVIGTATQSPCTENHIHLLLGLMKAEDTSPDVENDTPPEVADLDVSADPSKDLEALRKTNKLFSKVKSSGKFLSGCLGKHAASQSILGGISTLIDSIGAFLSKLSIKRLKLGQIIEFWITWAW</sequence>
<keyword evidence="2" id="KW-1185">Reference proteome</keyword>
<reference evidence="1" key="1">
    <citation type="journal article" date="2021" name="Genome Biol. Evol.">
        <title>A High-Quality Reference Genome for a Parasitic Bivalve with Doubly Uniparental Inheritance (Bivalvia: Unionida).</title>
        <authorList>
            <person name="Smith C.H."/>
        </authorList>
    </citation>
    <scope>NUCLEOTIDE SEQUENCE</scope>
    <source>
        <strain evidence="1">CHS0354</strain>
    </source>
</reference>